<protein>
    <submittedName>
        <fullName evidence="9">FAD-dependent monooxygenase</fullName>
    </submittedName>
</protein>
<evidence type="ECO:0000256" key="6">
    <source>
        <dbReference type="ARBA" id="ARBA00023002"/>
    </source>
</evidence>
<comment type="pathway">
    <text evidence="2">Cofactor biosynthesis; ubiquinone biosynthesis.</text>
</comment>
<dbReference type="PRINTS" id="PR00420">
    <property type="entry name" value="RNGMNOXGNASE"/>
</dbReference>
<dbReference type="Gene3D" id="3.50.50.60">
    <property type="entry name" value="FAD/NAD(P)-binding domain"/>
    <property type="match status" value="2"/>
</dbReference>
<dbReference type="SUPFAM" id="SSF51905">
    <property type="entry name" value="FAD/NAD(P)-binding domain"/>
    <property type="match status" value="1"/>
</dbReference>
<dbReference type="Pfam" id="PF01494">
    <property type="entry name" value="FAD_binding_3"/>
    <property type="match status" value="1"/>
</dbReference>
<dbReference type="InterPro" id="IPR036188">
    <property type="entry name" value="FAD/NAD-bd_sf"/>
</dbReference>
<comment type="similarity">
    <text evidence="3">Belongs to the UbiH/COQ6 family.</text>
</comment>
<dbReference type="InterPro" id="IPR051205">
    <property type="entry name" value="UbiH/COQ6_monooxygenase"/>
</dbReference>
<accession>A0ABY8C730</accession>
<reference evidence="9 10" key="1">
    <citation type="submission" date="2022-06" db="EMBL/GenBank/DDBJ databases">
        <title>Thiomicrohabdus sp. nov, an obligately chemolithoautotrophic, sulfur-oxidizing bacterium isolated from beach of Guanyin Mountain. Amoy.</title>
        <authorList>
            <person name="Zhu H."/>
        </authorList>
    </citation>
    <scope>NUCLEOTIDE SEQUENCE [LARGE SCALE GENOMIC DNA]</scope>
    <source>
        <strain evidence="9 10">XGS-01</strain>
    </source>
</reference>
<dbReference type="RefSeq" id="WP_275594028.1">
    <property type="nucleotide sequence ID" value="NZ_CP102381.1"/>
</dbReference>
<keyword evidence="10" id="KW-1185">Reference proteome</keyword>
<keyword evidence="4" id="KW-0285">Flavoprotein</keyword>
<keyword evidence="5" id="KW-0274">FAD</keyword>
<evidence type="ECO:0000256" key="3">
    <source>
        <dbReference type="ARBA" id="ARBA00005349"/>
    </source>
</evidence>
<gene>
    <name evidence="9" type="ORF">NR989_07050</name>
</gene>
<dbReference type="EMBL" id="CP102381">
    <property type="protein sequence ID" value="WEJ61769.1"/>
    <property type="molecule type" value="Genomic_DNA"/>
</dbReference>
<evidence type="ECO:0000256" key="5">
    <source>
        <dbReference type="ARBA" id="ARBA00022827"/>
    </source>
</evidence>
<organism evidence="9 10">
    <name type="scientific">Thiomicrorhabdus lithotrophica</name>
    <dbReference type="NCBI Taxonomy" id="2949997"/>
    <lineage>
        <taxon>Bacteria</taxon>
        <taxon>Pseudomonadati</taxon>
        <taxon>Pseudomonadota</taxon>
        <taxon>Gammaproteobacteria</taxon>
        <taxon>Thiotrichales</taxon>
        <taxon>Piscirickettsiaceae</taxon>
        <taxon>Thiomicrorhabdus</taxon>
    </lineage>
</organism>
<dbReference type="InterPro" id="IPR010971">
    <property type="entry name" value="UbiH/COQ6"/>
</dbReference>
<comment type="cofactor">
    <cofactor evidence="1">
        <name>FAD</name>
        <dbReference type="ChEBI" id="CHEBI:57692"/>
    </cofactor>
</comment>
<dbReference type="Proteomes" id="UP001222275">
    <property type="component" value="Chromosome"/>
</dbReference>
<feature type="domain" description="FAD-binding" evidence="8">
    <location>
        <begin position="11"/>
        <end position="358"/>
    </location>
</feature>
<dbReference type="NCBIfam" id="TIGR01988">
    <property type="entry name" value="Ubi-OHases"/>
    <property type="match status" value="1"/>
</dbReference>
<evidence type="ECO:0000313" key="10">
    <source>
        <dbReference type="Proteomes" id="UP001222275"/>
    </source>
</evidence>
<evidence type="ECO:0000256" key="7">
    <source>
        <dbReference type="ARBA" id="ARBA00023033"/>
    </source>
</evidence>
<dbReference type="InterPro" id="IPR002938">
    <property type="entry name" value="FAD-bd"/>
</dbReference>
<evidence type="ECO:0000256" key="4">
    <source>
        <dbReference type="ARBA" id="ARBA00022630"/>
    </source>
</evidence>
<evidence type="ECO:0000313" key="9">
    <source>
        <dbReference type="EMBL" id="WEJ61769.1"/>
    </source>
</evidence>
<proteinExistence type="inferred from homology"/>
<dbReference type="PANTHER" id="PTHR43876">
    <property type="entry name" value="UBIQUINONE BIOSYNTHESIS MONOOXYGENASE COQ6, MITOCHONDRIAL"/>
    <property type="match status" value="1"/>
</dbReference>
<dbReference type="GO" id="GO:0004497">
    <property type="term" value="F:monooxygenase activity"/>
    <property type="evidence" value="ECO:0007669"/>
    <property type="project" value="UniProtKB-KW"/>
</dbReference>
<evidence type="ECO:0000259" key="8">
    <source>
        <dbReference type="Pfam" id="PF01494"/>
    </source>
</evidence>
<name>A0ABY8C730_9GAMM</name>
<dbReference type="PANTHER" id="PTHR43876:SF8">
    <property type="entry name" value="2-OCTAPRENYL-6-METHOXYPHENOL HYDROXYLASE"/>
    <property type="match status" value="1"/>
</dbReference>
<evidence type="ECO:0000256" key="1">
    <source>
        <dbReference type="ARBA" id="ARBA00001974"/>
    </source>
</evidence>
<keyword evidence="6" id="KW-0560">Oxidoreductase</keyword>
<sequence length="406" mass="44801">MTTSTNTDLSCDVFISGGGPVGLMLAIGLSNLGKKVILAERFEPRVNQVASVQNSFDGRVLALSKGSQDFLLNIGIWQELQKFTTSIEHIHVSQKGFMGITTLHADEVDVDALGFSVQSSDLGHVLWDMANQAENIQLLCPAVLESFVETDESLSIQVTVISNEKQVTQNVSAQLIVGADGTQSKVREILDLPIEEKSYDSFGVLAQIETEQHPRGWAYERFTKDGPVALLPMHGHNHKAVLVCSEEDVEWIKALNDADYIELFASKMGERLGRFTQVSPRIVYPLKETYTPQMTKGRAVLMGNASHTQHPVAAQGLNLGIRDIEEFLNGANNVTDLGDQAWLNEYAQKREPDHHKVMGLTDSLIQVFQHSSPLVGHLRGIGLMAMQAMPGVKRRFSKFAMRGHRA</sequence>
<evidence type="ECO:0000256" key="2">
    <source>
        <dbReference type="ARBA" id="ARBA00004749"/>
    </source>
</evidence>
<keyword evidence="7 9" id="KW-0503">Monooxygenase</keyword>